<dbReference type="RefSeq" id="WP_086986207.1">
    <property type="nucleotide sequence ID" value="NZ_FJNA01000002.1"/>
</dbReference>
<reference evidence="2 3" key="1">
    <citation type="submission" date="2016-10" db="EMBL/GenBank/DDBJ databases">
        <authorList>
            <person name="Varghese N."/>
            <person name="Submissions S."/>
        </authorList>
    </citation>
    <scope>NUCLEOTIDE SEQUENCE [LARGE SCALE GENOMIC DNA]</scope>
    <source>
        <strain evidence="2 3">DSM 14526</strain>
    </source>
</reference>
<proteinExistence type="predicted"/>
<comment type="caution">
    <text evidence="2">The sequence shown here is derived from an EMBL/GenBank/DDBJ whole genome shotgun (WGS) entry which is preliminary data.</text>
</comment>
<dbReference type="Proteomes" id="UP000199042">
    <property type="component" value="Unassembled WGS sequence"/>
</dbReference>
<dbReference type="Pfam" id="PF08818">
    <property type="entry name" value="DUF1801"/>
    <property type="match status" value="1"/>
</dbReference>
<accession>A0AB38A1P5</accession>
<protein>
    <recommendedName>
        <fullName evidence="1">YdhG-like domain-containing protein</fullName>
    </recommendedName>
</protein>
<evidence type="ECO:0000313" key="2">
    <source>
        <dbReference type="EMBL" id="SEA67838.1"/>
    </source>
</evidence>
<organism evidence="2 3">
    <name type="scientific">Trichococcus collinsii</name>
    <dbReference type="NCBI Taxonomy" id="157076"/>
    <lineage>
        <taxon>Bacteria</taxon>
        <taxon>Bacillati</taxon>
        <taxon>Bacillota</taxon>
        <taxon>Bacilli</taxon>
        <taxon>Lactobacillales</taxon>
        <taxon>Carnobacteriaceae</taxon>
        <taxon>Trichococcus</taxon>
    </lineage>
</organism>
<sequence>MNLSESKEVQDFLEEILATNEEKFSILKELREIVFTNFEETNEKIMYGGIMFSNQRDENWGGIFAYKNHVSFEFTEGFKLQDSNNILDGAGKKRRHIKIKSLADIEEKKVESFIKETIGSFNNT</sequence>
<dbReference type="EMBL" id="FNQH01000004">
    <property type="protein sequence ID" value="SEA67838.1"/>
    <property type="molecule type" value="Genomic_DNA"/>
</dbReference>
<keyword evidence="3" id="KW-1185">Reference proteome</keyword>
<evidence type="ECO:0000259" key="1">
    <source>
        <dbReference type="Pfam" id="PF08818"/>
    </source>
</evidence>
<evidence type="ECO:0000313" key="3">
    <source>
        <dbReference type="Proteomes" id="UP000199042"/>
    </source>
</evidence>
<name>A0AB38A1P5_9LACT</name>
<dbReference type="Gene3D" id="3.90.1150.200">
    <property type="match status" value="1"/>
</dbReference>
<dbReference type="AlphaFoldDB" id="A0AB38A1P5"/>
<dbReference type="SUPFAM" id="SSF159888">
    <property type="entry name" value="YdhG-like"/>
    <property type="match status" value="1"/>
</dbReference>
<feature type="domain" description="YdhG-like" evidence="1">
    <location>
        <begin position="25"/>
        <end position="118"/>
    </location>
</feature>
<gene>
    <name evidence="2" type="ORF">SAMN04488525_104166</name>
</gene>
<dbReference type="InterPro" id="IPR014922">
    <property type="entry name" value="YdhG-like"/>
</dbReference>